<evidence type="ECO:0000313" key="1">
    <source>
        <dbReference type="EMBL" id="MEM5425486.1"/>
    </source>
</evidence>
<dbReference type="Proteomes" id="UP001489897">
    <property type="component" value="Unassembled WGS sequence"/>
</dbReference>
<proteinExistence type="predicted"/>
<gene>
    <name evidence="1" type="ORF">VSR73_31080</name>
</gene>
<dbReference type="RefSeq" id="WP_342949450.1">
    <property type="nucleotide sequence ID" value="NZ_JAYMRV010000011.1"/>
</dbReference>
<reference evidence="1 2" key="1">
    <citation type="submission" date="2024-01" db="EMBL/GenBank/DDBJ databases">
        <title>The diversity of rhizobia nodulating Mimosa spp. in eleven states of Brazil covering several biomes is determined by host plant, location, and edaphic factors.</title>
        <authorList>
            <person name="Rouws L."/>
            <person name="Barauna A."/>
            <person name="Beukes C."/>
            <person name="De Faria S.M."/>
            <person name="Gross E."/>
            <person name="Dos Reis Junior F.B."/>
            <person name="Simon M."/>
            <person name="Maluk M."/>
            <person name="Odee D.W."/>
            <person name="Kenicer G."/>
            <person name="Young J.P.W."/>
            <person name="Reis V.M."/>
            <person name="Zilli J."/>
            <person name="James E.K."/>
        </authorList>
    </citation>
    <scope>NUCLEOTIDE SEQUENCE [LARGE SCALE GENOMIC DNA]</scope>
    <source>
        <strain evidence="1 2">JPY167</strain>
    </source>
</reference>
<dbReference type="EMBL" id="JAYMRV010000011">
    <property type="protein sequence ID" value="MEM5425486.1"/>
    <property type="molecule type" value="Genomic_DNA"/>
</dbReference>
<evidence type="ECO:0000313" key="2">
    <source>
        <dbReference type="Proteomes" id="UP001489897"/>
    </source>
</evidence>
<organism evidence="1 2">
    <name type="scientific">Paraburkholderia ferrariae</name>
    <dbReference type="NCBI Taxonomy" id="386056"/>
    <lineage>
        <taxon>Bacteria</taxon>
        <taxon>Pseudomonadati</taxon>
        <taxon>Pseudomonadota</taxon>
        <taxon>Betaproteobacteria</taxon>
        <taxon>Burkholderiales</taxon>
        <taxon>Burkholderiaceae</taxon>
        <taxon>Paraburkholderia</taxon>
    </lineage>
</organism>
<name>A0ABU9RZJ0_9BURK</name>
<sequence length="96" mass="10636">MSTDEITPMSVLTRFDDRLGRVPYLGFQTGEHNPVGMDSVLNGGFSVTVAGNRYGKGSPKQLMLAFALNKSRLVRLIEHRYPLLVNERITLAATDL</sequence>
<protein>
    <submittedName>
        <fullName evidence="1">Uncharacterized protein</fullName>
    </submittedName>
</protein>
<accession>A0ABU9RZJ0</accession>
<comment type="caution">
    <text evidence="1">The sequence shown here is derived from an EMBL/GenBank/DDBJ whole genome shotgun (WGS) entry which is preliminary data.</text>
</comment>
<keyword evidence="2" id="KW-1185">Reference proteome</keyword>